<dbReference type="AlphaFoldDB" id="A0A9Q1LS23"/>
<evidence type="ECO:0000313" key="2">
    <source>
        <dbReference type="EMBL" id="KAJ8541885.1"/>
    </source>
</evidence>
<comment type="caution">
    <text evidence="2">The sequence shown here is derived from an EMBL/GenBank/DDBJ whole genome shotgun (WGS) entry which is preliminary data.</text>
</comment>
<feature type="region of interest" description="Disordered" evidence="1">
    <location>
        <begin position="98"/>
        <end position="146"/>
    </location>
</feature>
<evidence type="ECO:0000256" key="1">
    <source>
        <dbReference type="SAM" id="MobiDB-lite"/>
    </source>
</evidence>
<keyword evidence="3" id="KW-1185">Reference proteome</keyword>
<dbReference type="EMBL" id="JAJAGQ010000015">
    <property type="protein sequence ID" value="KAJ8541885.1"/>
    <property type="molecule type" value="Genomic_DNA"/>
</dbReference>
<evidence type="ECO:0000313" key="3">
    <source>
        <dbReference type="Proteomes" id="UP001152561"/>
    </source>
</evidence>
<dbReference type="Proteomes" id="UP001152561">
    <property type="component" value="Unassembled WGS sequence"/>
</dbReference>
<gene>
    <name evidence="2" type="ORF">K7X08_016751</name>
</gene>
<proteinExistence type="predicted"/>
<protein>
    <submittedName>
        <fullName evidence="2">Uncharacterized protein</fullName>
    </submittedName>
</protein>
<organism evidence="2 3">
    <name type="scientific">Anisodus acutangulus</name>
    <dbReference type="NCBI Taxonomy" id="402998"/>
    <lineage>
        <taxon>Eukaryota</taxon>
        <taxon>Viridiplantae</taxon>
        <taxon>Streptophyta</taxon>
        <taxon>Embryophyta</taxon>
        <taxon>Tracheophyta</taxon>
        <taxon>Spermatophyta</taxon>
        <taxon>Magnoliopsida</taxon>
        <taxon>eudicotyledons</taxon>
        <taxon>Gunneridae</taxon>
        <taxon>Pentapetalae</taxon>
        <taxon>asterids</taxon>
        <taxon>lamiids</taxon>
        <taxon>Solanales</taxon>
        <taxon>Solanaceae</taxon>
        <taxon>Solanoideae</taxon>
        <taxon>Hyoscyameae</taxon>
        <taxon>Anisodus</taxon>
    </lineage>
</organism>
<dbReference type="OrthoDB" id="672903at2759"/>
<name>A0A9Q1LS23_9SOLA</name>
<dbReference type="PANTHER" id="PTHR35459">
    <property type="entry name" value="T1N6.14 PROTEIN"/>
    <property type="match status" value="1"/>
</dbReference>
<accession>A0A9Q1LS23</accession>
<feature type="compositionally biased region" description="Basic and acidic residues" evidence="1">
    <location>
        <begin position="109"/>
        <end position="123"/>
    </location>
</feature>
<reference evidence="3" key="1">
    <citation type="journal article" date="2023" name="Proc. Natl. Acad. Sci. U.S.A.">
        <title>Genomic and structural basis for evolution of tropane alkaloid biosynthesis.</title>
        <authorList>
            <person name="Wanga Y.-J."/>
            <person name="Taina T."/>
            <person name="Yua J.-Y."/>
            <person name="Lia J."/>
            <person name="Xua B."/>
            <person name="Chenc J."/>
            <person name="D'Auriad J.C."/>
            <person name="Huanga J.-P."/>
            <person name="Huanga S.-X."/>
        </authorList>
    </citation>
    <scope>NUCLEOTIDE SEQUENCE [LARGE SCALE GENOMIC DNA]</scope>
    <source>
        <strain evidence="3">cv. KIB-2019</strain>
    </source>
</reference>
<dbReference type="PANTHER" id="PTHR35459:SF2">
    <property type="entry name" value="T1N6.14 PROTEIN"/>
    <property type="match status" value="1"/>
</dbReference>
<sequence length="189" mass="20992">MEAPNTAPPPPTQAPMNRKRLLDLSKLQNSPYYKTRLIVRDLRPHVIEGLSETTVLPTKVEVLRTPDFRNCKAATEIRQQLNLLMDLYKEVMEETINPEAAKDAPVNIKDGEKPSEQQKDMKPPPENGASAKPEGDSSQKQQAAEDGVQVTGTYVVGGSAFGWNFITYTTGKAIYYGRTKEAFRAANVK</sequence>